<dbReference type="GO" id="GO:0031436">
    <property type="term" value="C:BRCA1-BARD1 complex"/>
    <property type="evidence" value="ECO:0007669"/>
    <property type="project" value="TreeGrafter"/>
</dbReference>
<dbReference type="RefSeq" id="XP_022301168.1">
    <property type="nucleotide sequence ID" value="XM_022445460.1"/>
</dbReference>
<dbReference type="Pfam" id="PF12796">
    <property type="entry name" value="Ank_2"/>
    <property type="match status" value="1"/>
</dbReference>
<keyword evidence="1" id="KW-0677">Repeat</keyword>
<keyword evidence="2 3" id="KW-0040">ANK repeat</keyword>
<dbReference type="Proteomes" id="UP000694844">
    <property type="component" value="Chromosome 8"/>
</dbReference>
<sequence length="580" mass="67236">MDNLIKRESEFEKDVFEDWQNEDKMFVPTKASKEVGKMIKHKRLVIVAGHSGCGKTAIVQHIALMYRRHGWLIKPVDTVQEIKDAYISEKYKKDKTMFVFNDPIGKEAISEVLYTEWKKYEQTLTRFLTSVKIVLTCRKCIVFDTRVKGLFEERSNIVVIDDDKNKLSDSEKCQILQNFTNHKGISKETIKEILKVETYFPLLCKMFARNWIHSTNELRFFTEPTEFFQKEIEIYKESDRVKYCGLVCLVVFNNNVGKDDLVKREGLFKKCLKLCGIQETLSPAKIIEHLDLLEGFFVKKICNTFHFYHDFILEVTAFELGKDHPREIIKHADIGFLQRRVRLENSRESSDQFTIKLSDTHIKDLVYRLSEDIYTDRFIEFVLNPCLRDEKITDLFIEKMKNDSLRMIAKRTKLKSIELQTHSLTKENSFLRLDFLHLFEEVSPLFALIVFRHDKIVRFFLESLKKYLSADTYFPAICCNGSTDLSCSKGQASIVQLLLNNGAEVNLCNEKGCSPLYSACFKGHESIVQLLLNNGAEVNLFTENGSCFKGHESIVQLLLNNGAEVNLCNEKGLSPFIQLA</sequence>
<dbReference type="InterPro" id="IPR036770">
    <property type="entry name" value="Ankyrin_rpt-contain_sf"/>
</dbReference>
<evidence type="ECO:0000256" key="2">
    <source>
        <dbReference type="ARBA" id="ARBA00023043"/>
    </source>
</evidence>
<dbReference type="PROSITE" id="PS50297">
    <property type="entry name" value="ANK_REP_REGION"/>
    <property type="match status" value="1"/>
</dbReference>
<dbReference type="PANTHER" id="PTHR24171:SF8">
    <property type="entry name" value="BRCA1-ASSOCIATED RING DOMAIN PROTEIN 1"/>
    <property type="match status" value="1"/>
</dbReference>
<evidence type="ECO:0000256" key="1">
    <source>
        <dbReference type="ARBA" id="ARBA00022737"/>
    </source>
</evidence>
<dbReference type="InterPro" id="IPR027417">
    <property type="entry name" value="P-loop_NTPase"/>
</dbReference>
<evidence type="ECO:0000256" key="3">
    <source>
        <dbReference type="PROSITE-ProRule" id="PRU00023"/>
    </source>
</evidence>
<keyword evidence="5" id="KW-1185">Reference proteome</keyword>
<dbReference type="SMART" id="SM00248">
    <property type="entry name" value="ANK"/>
    <property type="match status" value="3"/>
</dbReference>
<dbReference type="InterPro" id="IPR049050">
    <property type="entry name" value="nSTAND3"/>
</dbReference>
<dbReference type="Pfam" id="PF00023">
    <property type="entry name" value="Ank"/>
    <property type="match status" value="1"/>
</dbReference>
<dbReference type="InterPro" id="IPR002110">
    <property type="entry name" value="Ankyrin_rpt"/>
</dbReference>
<dbReference type="SUPFAM" id="SSF48403">
    <property type="entry name" value="Ankyrin repeat"/>
    <property type="match status" value="1"/>
</dbReference>
<proteinExistence type="predicted"/>
<dbReference type="GeneID" id="111109381"/>
<evidence type="ECO:0000259" key="4">
    <source>
        <dbReference type="Pfam" id="PF20720"/>
    </source>
</evidence>
<dbReference type="Gene3D" id="1.25.40.20">
    <property type="entry name" value="Ankyrin repeat-containing domain"/>
    <property type="match status" value="1"/>
</dbReference>
<evidence type="ECO:0000313" key="6">
    <source>
        <dbReference type="RefSeq" id="XP_022301168.1"/>
    </source>
</evidence>
<dbReference type="OrthoDB" id="195446at2759"/>
<dbReference type="KEGG" id="cvn:111109381"/>
<feature type="domain" description="Novel STAND NTPase 3" evidence="4">
    <location>
        <begin position="26"/>
        <end position="179"/>
    </location>
</feature>
<dbReference type="PANTHER" id="PTHR24171">
    <property type="entry name" value="ANKYRIN REPEAT DOMAIN-CONTAINING PROTEIN 39-RELATED"/>
    <property type="match status" value="1"/>
</dbReference>
<name>A0A8B8BD90_CRAVI</name>
<protein>
    <submittedName>
        <fullName evidence="6">Uncharacterized protein LOC111109381</fullName>
    </submittedName>
</protein>
<accession>A0A8B8BD90</accession>
<dbReference type="GO" id="GO:0070531">
    <property type="term" value="C:BRCA1-A complex"/>
    <property type="evidence" value="ECO:0007669"/>
    <property type="project" value="TreeGrafter"/>
</dbReference>
<reference evidence="6" key="1">
    <citation type="submission" date="2025-08" db="UniProtKB">
        <authorList>
            <consortium name="RefSeq"/>
        </authorList>
    </citation>
    <scope>IDENTIFICATION</scope>
    <source>
        <tissue evidence="6">Whole sample</tissue>
    </source>
</reference>
<dbReference type="Pfam" id="PF20720">
    <property type="entry name" value="nSTAND3"/>
    <property type="match status" value="1"/>
</dbReference>
<dbReference type="GO" id="GO:0085020">
    <property type="term" value="P:protein K6-linked ubiquitination"/>
    <property type="evidence" value="ECO:0007669"/>
    <property type="project" value="TreeGrafter"/>
</dbReference>
<dbReference type="PROSITE" id="PS50088">
    <property type="entry name" value="ANK_REPEAT"/>
    <property type="match status" value="1"/>
</dbReference>
<dbReference type="AlphaFoldDB" id="A0A8B8BD90"/>
<gene>
    <name evidence="6" type="primary">LOC111109381</name>
</gene>
<feature type="repeat" description="ANK" evidence="3">
    <location>
        <begin position="511"/>
        <end position="543"/>
    </location>
</feature>
<dbReference type="Gene3D" id="3.40.50.300">
    <property type="entry name" value="P-loop containing nucleotide triphosphate hydrolases"/>
    <property type="match status" value="1"/>
</dbReference>
<evidence type="ECO:0000313" key="5">
    <source>
        <dbReference type="Proteomes" id="UP000694844"/>
    </source>
</evidence>
<dbReference type="SUPFAM" id="SSF52540">
    <property type="entry name" value="P-loop containing nucleoside triphosphate hydrolases"/>
    <property type="match status" value="1"/>
</dbReference>
<dbReference type="GO" id="GO:0004842">
    <property type="term" value="F:ubiquitin-protein transferase activity"/>
    <property type="evidence" value="ECO:0007669"/>
    <property type="project" value="TreeGrafter"/>
</dbReference>
<organism evidence="5 6">
    <name type="scientific">Crassostrea virginica</name>
    <name type="common">Eastern oyster</name>
    <dbReference type="NCBI Taxonomy" id="6565"/>
    <lineage>
        <taxon>Eukaryota</taxon>
        <taxon>Metazoa</taxon>
        <taxon>Spiralia</taxon>
        <taxon>Lophotrochozoa</taxon>
        <taxon>Mollusca</taxon>
        <taxon>Bivalvia</taxon>
        <taxon>Autobranchia</taxon>
        <taxon>Pteriomorphia</taxon>
        <taxon>Ostreida</taxon>
        <taxon>Ostreoidea</taxon>
        <taxon>Ostreidae</taxon>
        <taxon>Crassostrea</taxon>
    </lineage>
</organism>